<comment type="similarity">
    <text evidence="2 6">Belongs to the acyl-CoA dehydrogenase family.</text>
</comment>
<evidence type="ECO:0000256" key="4">
    <source>
        <dbReference type="ARBA" id="ARBA00022827"/>
    </source>
</evidence>
<dbReference type="GO" id="GO:0050660">
    <property type="term" value="F:flavin adenine dinucleotide binding"/>
    <property type="evidence" value="ECO:0007669"/>
    <property type="project" value="InterPro"/>
</dbReference>
<evidence type="ECO:0000313" key="10">
    <source>
        <dbReference type="EMBL" id="KXK64021.1"/>
    </source>
</evidence>
<name>A0A136Q001_9FIRM</name>
<keyword evidence="4 6" id="KW-0274">FAD</keyword>
<dbReference type="Proteomes" id="UP000070366">
    <property type="component" value="Unassembled WGS sequence"/>
</dbReference>
<evidence type="ECO:0000256" key="3">
    <source>
        <dbReference type="ARBA" id="ARBA00022630"/>
    </source>
</evidence>
<dbReference type="Gene3D" id="1.20.140.10">
    <property type="entry name" value="Butyryl-CoA Dehydrogenase, subunit A, domain 3"/>
    <property type="match status" value="1"/>
</dbReference>
<dbReference type="Gene3D" id="2.40.110.10">
    <property type="entry name" value="Butyryl-CoA Dehydrogenase, subunit A, domain 2"/>
    <property type="match status" value="1"/>
</dbReference>
<evidence type="ECO:0000259" key="9">
    <source>
        <dbReference type="Pfam" id="PF02771"/>
    </source>
</evidence>
<dbReference type="PROSITE" id="PS00073">
    <property type="entry name" value="ACYL_COA_DH_2"/>
    <property type="match status" value="1"/>
</dbReference>
<feature type="domain" description="Acyl-CoA oxidase/dehydrogenase middle" evidence="8">
    <location>
        <begin position="167"/>
        <end position="262"/>
    </location>
</feature>
<dbReference type="Gene3D" id="1.10.540.10">
    <property type="entry name" value="Acyl-CoA dehydrogenase/oxidase, N-terminal domain"/>
    <property type="match status" value="1"/>
</dbReference>
<feature type="domain" description="Acyl-CoA dehydrogenase/oxidase C-terminal" evidence="7">
    <location>
        <begin position="274"/>
        <end position="419"/>
    </location>
</feature>
<dbReference type="PIRSF" id="PIRSF016578">
    <property type="entry name" value="HsaA"/>
    <property type="match status" value="1"/>
</dbReference>
<evidence type="ECO:0000256" key="6">
    <source>
        <dbReference type="RuleBase" id="RU362125"/>
    </source>
</evidence>
<dbReference type="PANTHER" id="PTHR43884">
    <property type="entry name" value="ACYL-COA DEHYDROGENASE"/>
    <property type="match status" value="1"/>
</dbReference>
<protein>
    <submittedName>
        <fullName evidence="10">Butyryl-CoA dehydrogenase</fullName>
    </submittedName>
</protein>
<feature type="domain" description="Acyl-CoA dehydrogenase/oxidase N-terminal" evidence="9">
    <location>
        <begin position="52"/>
        <end position="162"/>
    </location>
</feature>
<dbReference type="STRING" id="626937.HMPREF3293_03069"/>
<dbReference type="SUPFAM" id="SSF56645">
    <property type="entry name" value="Acyl-CoA dehydrogenase NM domain-like"/>
    <property type="match status" value="1"/>
</dbReference>
<dbReference type="InterPro" id="IPR009100">
    <property type="entry name" value="AcylCoA_DH/oxidase_NM_dom_sf"/>
</dbReference>
<dbReference type="InterPro" id="IPR006089">
    <property type="entry name" value="Acyl-CoA_DH_CS"/>
</dbReference>
<dbReference type="PANTHER" id="PTHR43884:SF12">
    <property type="entry name" value="ISOVALERYL-COA DEHYDROGENASE, MITOCHONDRIAL-RELATED"/>
    <property type="match status" value="1"/>
</dbReference>
<keyword evidence="3 6" id="KW-0285">Flavoprotein</keyword>
<dbReference type="AlphaFoldDB" id="A0A136Q001"/>
<evidence type="ECO:0000259" key="8">
    <source>
        <dbReference type="Pfam" id="PF02770"/>
    </source>
</evidence>
<dbReference type="Pfam" id="PF00441">
    <property type="entry name" value="Acyl-CoA_dh_1"/>
    <property type="match status" value="1"/>
</dbReference>
<dbReference type="InterPro" id="IPR046373">
    <property type="entry name" value="Acyl-CoA_Oxase/DH_mid-dom_sf"/>
</dbReference>
<gene>
    <name evidence="10" type="ORF">HMPREF3293_03069</name>
</gene>
<dbReference type="Pfam" id="PF02771">
    <property type="entry name" value="Acyl-CoA_dh_N"/>
    <property type="match status" value="1"/>
</dbReference>
<evidence type="ECO:0000256" key="2">
    <source>
        <dbReference type="ARBA" id="ARBA00009347"/>
    </source>
</evidence>
<dbReference type="PATRIC" id="fig|626937.4.peg.3018"/>
<dbReference type="FunFam" id="1.10.540.10:FF:000002">
    <property type="entry name" value="Acyl-CoA dehydrogenase FadE19"/>
    <property type="match status" value="1"/>
</dbReference>
<proteinExistence type="inferred from homology"/>
<reference evidence="10 11" key="1">
    <citation type="submission" date="2016-02" db="EMBL/GenBank/DDBJ databases">
        <authorList>
            <person name="Wen L."/>
            <person name="He K."/>
            <person name="Yang H."/>
        </authorList>
    </citation>
    <scope>NUCLEOTIDE SEQUENCE [LARGE SCALE GENOMIC DNA]</scope>
    <source>
        <strain evidence="10 11">DSM 22607</strain>
    </source>
</reference>
<keyword evidence="11" id="KW-1185">Reference proteome</keyword>
<organism evidence="10 11">
    <name type="scientific">Christensenella minuta</name>
    <dbReference type="NCBI Taxonomy" id="626937"/>
    <lineage>
        <taxon>Bacteria</taxon>
        <taxon>Bacillati</taxon>
        <taxon>Bacillota</taxon>
        <taxon>Clostridia</taxon>
        <taxon>Christensenellales</taxon>
        <taxon>Christensenellaceae</taxon>
        <taxon>Christensenella</taxon>
    </lineage>
</organism>
<dbReference type="FunFam" id="1.20.140.10:FF:000004">
    <property type="entry name" value="Acyl-CoA dehydrogenase FadE25"/>
    <property type="match status" value="1"/>
</dbReference>
<dbReference type="InterPro" id="IPR013786">
    <property type="entry name" value="AcylCoA_DH/ox_N"/>
</dbReference>
<dbReference type="EMBL" id="LSZW01000067">
    <property type="protein sequence ID" value="KXK64021.1"/>
    <property type="molecule type" value="Genomic_DNA"/>
</dbReference>
<dbReference type="Pfam" id="PF02770">
    <property type="entry name" value="Acyl-CoA_dh_M"/>
    <property type="match status" value="1"/>
</dbReference>
<evidence type="ECO:0000313" key="11">
    <source>
        <dbReference type="Proteomes" id="UP000070366"/>
    </source>
</evidence>
<comment type="cofactor">
    <cofactor evidence="1 6">
        <name>FAD</name>
        <dbReference type="ChEBI" id="CHEBI:57692"/>
    </cofactor>
</comment>
<dbReference type="CDD" id="cd01158">
    <property type="entry name" value="SCAD_SBCAD"/>
    <property type="match status" value="1"/>
</dbReference>
<dbReference type="SUPFAM" id="SSF47203">
    <property type="entry name" value="Acyl-CoA dehydrogenase C-terminal domain-like"/>
    <property type="match status" value="1"/>
</dbReference>
<evidence type="ECO:0000256" key="1">
    <source>
        <dbReference type="ARBA" id="ARBA00001974"/>
    </source>
</evidence>
<evidence type="ECO:0000259" key="7">
    <source>
        <dbReference type="Pfam" id="PF00441"/>
    </source>
</evidence>
<dbReference type="InterPro" id="IPR006091">
    <property type="entry name" value="Acyl-CoA_Oxase/DH_mid-dom"/>
</dbReference>
<evidence type="ECO:0000256" key="5">
    <source>
        <dbReference type="ARBA" id="ARBA00023002"/>
    </source>
</evidence>
<dbReference type="InterPro" id="IPR036250">
    <property type="entry name" value="AcylCo_DH-like_C"/>
</dbReference>
<keyword evidence="5 6" id="KW-0560">Oxidoreductase</keyword>
<dbReference type="FunFam" id="2.40.110.10:FF:000009">
    <property type="entry name" value="Acyl-CoA dehydrogenase"/>
    <property type="match status" value="1"/>
</dbReference>
<comment type="caution">
    <text evidence="10">The sequence shown here is derived from an EMBL/GenBank/DDBJ whole genome shotgun (WGS) entry which is preliminary data.</text>
</comment>
<dbReference type="InterPro" id="IPR009075">
    <property type="entry name" value="AcylCo_DH/oxidase_C"/>
</dbReference>
<accession>A0A136Q001</accession>
<dbReference type="GO" id="GO:0003995">
    <property type="term" value="F:acyl-CoA dehydrogenase activity"/>
    <property type="evidence" value="ECO:0007669"/>
    <property type="project" value="InterPro"/>
</dbReference>
<dbReference type="InterPro" id="IPR037069">
    <property type="entry name" value="AcylCoA_DH/ox_N_sf"/>
</dbReference>
<sequence>MLWKAQSPVIRQICKEQAFANGMGKGINWTPERKMKTKIFSEEKHMDFTLSKSQQLMRELFKRFAEEEIAPIAREMDETEEYSQELLEKMQGIGLFGIPFSEKYGGGGADTMAYVLCMEEVSKADASTGVTISVHTSLCCSCINDYGTEEQKEKFLRPLIDGRKIGCFSLTEPNAGSDAGGQQTSAVLEGDEYVINGSKVFTTNSGFADTFIVFAVTDKAEGTDGISAFIVNRNTPGLFVSANIPRMGIRAASNCVVTFENMRVPAANRLKQEGMGYEIAMHALDGGRIGIGAQAVGIAQGALNEAMKYVKERKQFGRPVSAFQNTRFQLAEMQTKIDAARLMVWRAASMKDKKEDYASAAAMCKLFASDVANIVTRECVQLFGGYGYSREYPVERMMRDAKITEIYEGTSEVMKMVIYGTMKPR</sequence>